<organism evidence="3 4">
    <name type="scientific">Ilyomonas limi</name>
    <dbReference type="NCBI Taxonomy" id="2575867"/>
    <lineage>
        <taxon>Bacteria</taxon>
        <taxon>Pseudomonadati</taxon>
        <taxon>Bacteroidota</taxon>
        <taxon>Chitinophagia</taxon>
        <taxon>Chitinophagales</taxon>
        <taxon>Chitinophagaceae</taxon>
        <taxon>Ilyomonas</taxon>
    </lineage>
</organism>
<keyword evidence="4" id="KW-1185">Reference proteome</keyword>
<dbReference type="GO" id="GO:0006145">
    <property type="term" value="P:purine nucleobase catabolic process"/>
    <property type="evidence" value="ECO:0007669"/>
    <property type="project" value="TreeGrafter"/>
</dbReference>
<evidence type="ECO:0000313" key="4">
    <source>
        <dbReference type="Proteomes" id="UP000305848"/>
    </source>
</evidence>
<dbReference type="Proteomes" id="UP000305848">
    <property type="component" value="Unassembled WGS sequence"/>
</dbReference>
<dbReference type="InterPro" id="IPR004722">
    <property type="entry name" value="DHOase"/>
</dbReference>
<protein>
    <submittedName>
        <fullName evidence="3">Dihydroorotase</fullName>
    </submittedName>
</protein>
<dbReference type="Pfam" id="PF12890">
    <property type="entry name" value="DHOase"/>
    <property type="match status" value="1"/>
</dbReference>
<gene>
    <name evidence="3" type="ORF">FC093_18640</name>
</gene>
<feature type="domain" description="Dihydroorotase catalytic" evidence="2">
    <location>
        <begin position="55"/>
        <end position="236"/>
    </location>
</feature>
<keyword evidence="1" id="KW-0665">Pyrimidine biosynthesis</keyword>
<dbReference type="SUPFAM" id="SSF51556">
    <property type="entry name" value="Metallo-dependent hydrolases"/>
    <property type="match status" value="1"/>
</dbReference>
<name>A0A4U3KUC3_9BACT</name>
<dbReference type="AlphaFoldDB" id="A0A4U3KUC3"/>
<dbReference type="GO" id="GO:0005737">
    <property type="term" value="C:cytoplasm"/>
    <property type="evidence" value="ECO:0007669"/>
    <property type="project" value="TreeGrafter"/>
</dbReference>
<accession>A0A4U3KUC3</accession>
<comment type="caution">
    <text evidence="3">The sequence shown here is derived from an EMBL/GenBank/DDBJ whole genome shotgun (WGS) entry which is preliminary data.</text>
</comment>
<dbReference type="Gene3D" id="3.20.20.140">
    <property type="entry name" value="Metal-dependent hydrolases"/>
    <property type="match status" value="1"/>
</dbReference>
<dbReference type="InterPro" id="IPR032466">
    <property type="entry name" value="Metal_Hydrolase"/>
</dbReference>
<dbReference type="GO" id="GO:0004151">
    <property type="term" value="F:dihydroorotase activity"/>
    <property type="evidence" value="ECO:0007669"/>
    <property type="project" value="InterPro"/>
</dbReference>
<dbReference type="CDD" id="cd01317">
    <property type="entry name" value="DHOase_IIa"/>
    <property type="match status" value="1"/>
</dbReference>
<proteinExistence type="predicted"/>
<dbReference type="OrthoDB" id="9765462at2"/>
<dbReference type="NCBIfam" id="TIGR00857">
    <property type="entry name" value="pyrC_multi"/>
    <property type="match status" value="1"/>
</dbReference>
<dbReference type="InterPro" id="IPR011059">
    <property type="entry name" value="Metal-dep_hydrolase_composite"/>
</dbReference>
<sequence length="421" mass="45735">MNILLKKVLIADTSSPYCNTVKDVLVQDGFIQTINDTIEAAAEEVVDEPNLIASPGWVDVFADFADPGFEHKETVETGAAAALAGGFTQVLVVPNTQPVLSTKTQVSYVVQKSKDTPVSIHPIGAVSKNCEGKELAEMYDMYYSGAVAFSDGLQPVQSAGILLKALQYVKAFDGVLIQLPVDKSINAHGLINEGIVSTQLGLPGIPAIAEELIIQRDIELLKYTGSKLHITGISTAKSVELIKRAKEEGLQITCSVAPYHLYFCDEDLRSYDTNLKVKPPLRTPADRDALRQAVLDGWIDCIATHHIPQHWDDKTCEFEYAKPGMIGLQTAFAVVQTVLPQLANEALTKLFSINAATIFNLPVATIQEGKRAELTLFNRSGKTLLTEENNKSKSGNTPFLNKELNGKVAGVINKGNLFLNI</sequence>
<dbReference type="RefSeq" id="WP_137263328.1">
    <property type="nucleotide sequence ID" value="NZ_SZQL01000017.1"/>
</dbReference>
<dbReference type="Gene3D" id="2.30.40.10">
    <property type="entry name" value="Urease, subunit C, domain 1"/>
    <property type="match status" value="1"/>
</dbReference>
<evidence type="ECO:0000259" key="2">
    <source>
        <dbReference type="Pfam" id="PF12890"/>
    </source>
</evidence>
<reference evidence="3 4" key="1">
    <citation type="submission" date="2019-05" db="EMBL/GenBank/DDBJ databases">
        <title>Panacibacter sp. strain 17mud1-8 Genome sequencing and assembly.</title>
        <authorList>
            <person name="Chhetri G."/>
        </authorList>
    </citation>
    <scope>NUCLEOTIDE SEQUENCE [LARGE SCALE GENOMIC DNA]</scope>
    <source>
        <strain evidence="3 4">17mud1-8</strain>
    </source>
</reference>
<dbReference type="SUPFAM" id="SSF51338">
    <property type="entry name" value="Composite domain of metallo-dependent hydrolases"/>
    <property type="match status" value="1"/>
</dbReference>
<dbReference type="PANTHER" id="PTHR43668:SF2">
    <property type="entry name" value="ALLANTOINASE"/>
    <property type="match status" value="1"/>
</dbReference>
<dbReference type="InterPro" id="IPR050138">
    <property type="entry name" value="DHOase/Allantoinase_Hydrolase"/>
</dbReference>
<dbReference type="InterPro" id="IPR024403">
    <property type="entry name" value="DHOase_cat"/>
</dbReference>
<dbReference type="PANTHER" id="PTHR43668">
    <property type="entry name" value="ALLANTOINASE"/>
    <property type="match status" value="1"/>
</dbReference>
<evidence type="ECO:0000256" key="1">
    <source>
        <dbReference type="ARBA" id="ARBA00022975"/>
    </source>
</evidence>
<evidence type="ECO:0000313" key="3">
    <source>
        <dbReference type="EMBL" id="TKK66021.1"/>
    </source>
</evidence>
<dbReference type="GO" id="GO:0046872">
    <property type="term" value="F:metal ion binding"/>
    <property type="evidence" value="ECO:0007669"/>
    <property type="project" value="InterPro"/>
</dbReference>
<dbReference type="GO" id="GO:0006221">
    <property type="term" value="P:pyrimidine nucleotide biosynthetic process"/>
    <property type="evidence" value="ECO:0007669"/>
    <property type="project" value="UniProtKB-KW"/>
</dbReference>
<dbReference type="GO" id="GO:0004038">
    <property type="term" value="F:allantoinase activity"/>
    <property type="evidence" value="ECO:0007669"/>
    <property type="project" value="TreeGrafter"/>
</dbReference>
<dbReference type="EMBL" id="SZQL01000017">
    <property type="protein sequence ID" value="TKK66021.1"/>
    <property type="molecule type" value="Genomic_DNA"/>
</dbReference>